<evidence type="ECO:0000256" key="6">
    <source>
        <dbReference type="SAM" id="MobiDB-lite"/>
    </source>
</evidence>
<dbReference type="Proteomes" id="UP000053617">
    <property type="component" value="Unassembled WGS sequence"/>
</dbReference>
<evidence type="ECO:0000256" key="5">
    <source>
        <dbReference type="ARBA" id="ARBA00023306"/>
    </source>
</evidence>
<dbReference type="PANTHER" id="PTHR13260:SF0">
    <property type="entry name" value="ANAPHASE-PROMOTING COMPLEX SUBUNIT 4"/>
    <property type="match status" value="1"/>
</dbReference>
<dbReference type="InterPro" id="IPR036322">
    <property type="entry name" value="WD40_repeat_dom_sf"/>
</dbReference>
<dbReference type="GeneID" id="25289999"/>
<evidence type="ECO:0000256" key="2">
    <source>
        <dbReference type="ARBA" id="ARBA00022618"/>
    </source>
</evidence>
<dbReference type="GO" id="GO:0070979">
    <property type="term" value="P:protein K11-linked ubiquitination"/>
    <property type="evidence" value="ECO:0007669"/>
    <property type="project" value="TreeGrafter"/>
</dbReference>
<organism evidence="9 10">
    <name type="scientific">Rhinocladiella mackenziei CBS 650.93</name>
    <dbReference type="NCBI Taxonomy" id="1442369"/>
    <lineage>
        <taxon>Eukaryota</taxon>
        <taxon>Fungi</taxon>
        <taxon>Dikarya</taxon>
        <taxon>Ascomycota</taxon>
        <taxon>Pezizomycotina</taxon>
        <taxon>Eurotiomycetes</taxon>
        <taxon>Chaetothyriomycetidae</taxon>
        <taxon>Chaetothyriales</taxon>
        <taxon>Herpotrichiellaceae</taxon>
        <taxon>Rhinocladiella</taxon>
    </lineage>
</organism>
<keyword evidence="4" id="KW-0833">Ubl conjugation pathway</keyword>
<evidence type="ECO:0000259" key="7">
    <source>
        <dbReference type="Pfam" id="PF12894"/>
    </source>
</evidence>
<dbReference type="Pfam" id="PF12896">
    <property type="entry name" value="ANAPC4"/>
    <property type="match status" value="1"/>
</dbReference>
<dbReference type="RefSeq" id="XP_013274411.1">
    <property type="nucleotide sequence ID" value="XM_013418957.1"/>
</dbReference>
<name>A0A0D2JDL3_9EURO</name>
<dbReference type="SUPFAM" id="SSF50978">
    <property type="entry name" value="WD40 repeat-like"/>
    <property type="match status" value="1"/>
</dbReference>
<dbReference type="Pfam" id="PF12894">
    <property type="entry name" value="ANAPC4_WD40"/>
    <property type="match status" value="1"/>
</dbReference>
<protein>
    <recommendedName>
        <fullName evidence="1">Anaphase-promoting complex subunit 4</fullName>
    </recommendedName>
</protein>
<dbReference type="GO" id="GO:0051301">
    <property type="term" value="P:cell division"/>
    <property type="evidence" value="ECO:0007669"/>
    <property type="project" value="UniProtKB-KW"/>
</dbReference>
<feature type="compositionally biased region" description="Low complexity" evidence="6">
    <location>
        <begin position="89"/>
        <end position="106"/>
    </location>
</feature>
<feature type="domain" description="Anaphase-promoting complex subunit 4 long" evidence="8">
    <location>
        <begin position="313"/>
        <end position="510"/>
    </location>
</feature>
<dbReference type="OrthoDB" id="2110451at2759"/>
<dbReference type="AlphaFoldDB" id="A0A0D2JDL3"/>
<evidence type="ECO:0000256" key="4">
    <source>
        <dbReference type="ARBA" id="ARBA00022786"/>
    </source>
</evidence>
<proteinExistence type="predicted"/>
<keyword evidence="3" id="KW-0498">Mitosis</keyword>
<dbReference type="GO" id="GO:0034399">
    <property type="term" value="C:nuclear periphery"/>
    <property type="evidence" value="ECO:0007669"/>
    <property type="project" value="TreeGrafter"/>
</dbReference>
<evidence type="ECO:0000313" key="10">
    <source>
        <dbReference type="Proteomes" id="UP000053617"/>
    </source>
</evidence>
<dbReference type="InterPro" id="IPR015943">
    <property type="entry name" value="WD40/YVTN_repeat-like_dom_sf"/>
</dbReference>
<reference evidence="9 10" key="1">
    <citation type="submission" date="2015-01" db="EMBL/GenBank/DDBJ databases">
        <title>The Genome Sequence of Rhinocladiella mackenzie CBS 650.93.</title>
        <authorList>
            <consortium name="The Broad Institute Genomics Platform"/>
            <person name="Cuomo C."/>
            <person name="de Hoog S."/>
            <person name="Gorbushina A."/>
            <person name="Stielow B."/>
            <person name="Teixiera M."/>
            <person name="Abouelleil A."/>
            <person name="Chapman S.B."/>
            <person name="Priest M."/>
            <person name="Young S.K."/>
            <person name="Wortman J."/>
            <person name="Nusbaum C."/>
            <person name="Birren B."/>
        </authorList>
    </citation>
    <scope>NUCLEOTIDE SEQUENCE [LARGE SCALE GENOMIC DNA]</scope>
    <source>
        <strain evidence="9 10">CBS 650.93</strain>
    </source>
</reference>
<feature type="domain" description="Anaphase-promoting complex subunit 4-like WD40" evidence="7">
    <location>
        <begin position="1"/>
        <end position="83"/>
    </location>
</feature>
<dbReference type="VEuPathDB" id="FungiDB:Z518_01928"/>
<dbReference type="InterPro" id="IPR024790">
    <property type="entry name" value="APC4_long_dom"/>
</dbReference>
<accession>A0A0D2JDL3</accession>
<keyword evidence="10" id="KW-1185">Reference proteome</keyword>
<evidence type="ECO:0000313" key="9">
    <source>
        <dbReference type="EMBL" id="KIX07275.1"/>
    </source>
</evidence>
<dbReference type="GO" id="GO:0031145">
    <property type="term" value="P:anaphase-promoting complex-dependent catabolic process"/>
    <property type="evidence" value="ECO:0007669"/>
    <property type="project" value="InterPro"/>
</dbReference>
<dbReference type="GO" id="GO:0005680">
    <property type="term" value="C:anaphase-promoting complex"/>
    <property type="evidence" value="ECO:0007669"/>
    <property type="project" value="InterPro"/>
</dbReference>
<sequence>MDLIATVSEKDTVDLWRLNGQRVLGASFVRENTDMEGAQMGGGFVKALAWRRDGQILAVACADGTVSLINTFTGKTAHRLSTHLPASASASAGSSFASSQSRSPMRSSKRPKWAAQSSSLQAPPSTVSTISWTTHFAFPAASAIRSRLDAPDSKISLDHILGLRADVDKLLQLKVDLPRELTGIDVEISLPRLATLPPRGVGVDDDVFSSRGSVDAVFHGAGSTGSAGGPGAGGVDALLVGLQSDGDDDVGGCGVHLRIFDSFEIGAVDLSGCLPPGFQSVRVLRIESHPLLSTVFLIVEQSRQDQGGSSSQHLLSLDLSFIPQTSRNLPLGARKATQLGNLIRYISQVQTQLASEVKAAFDLPAKFLRNINESLAEEDENADFVYAAHHLAVTGDCDPRLKEWLVDEVGERGLKRWEKTVGDCLDVVRRMTGECLLPALERCLVVLSRLGGLARFGVTSSRLGLDEKRVSGVRETVDALGILGEDLLIDVGVEIKEFTAFIKWLKWECEVEALEEGSEKAEELRESWTGEGELRTVLDYVGGAMKETRLKRYIGDGSATGPDKDADVGFYADFTTRRANGNKDKRMPTLGELVERMQKQCDAVFAQIAENFRKSILATYVSQLPGSGGGNLDVRIIPDENDVNLYRLFTLSKDQREKGALRQAWVTLRQDGGKSLKFTTSGSITPKIDDVEEILDAKFVDDTVFLLLAATTKADVRIYSYIVTTEIEDQVWDLRHIFEEGRMDAGMKPARLDVNGRVGRRVVTVVDDAGMGYVVLDLDADVDVDGGDEVMTG</sequence>
<feature type="region of interest" description="Disordered" evidence="6">
    <location>
        <begin position="89"/>
        <end position="125"/>
    </location>
</feature>
<dbReference type="Gene3D" id="2.130.10.10">
    <property type="entry name" value="YVTN repeat-like/Quinoprotein amine dehydrogenase"/>
    <property type="match status" value="1"/>
</dbReference>
<evidence type="ECO:0000256" key="3">
    <source>
        <dbReference type="ARBA" id="ARBA00022776"/>
    </source>
</evidence>
<gene>
    <name evidence="9" type="ORF">Z518_01928</name>
</gene>
<evidence type="ECO:0000256" key="1">
    <source>
        <dbReference type="ARBA" id="ARBA00016067"/>
    </source>
</evidence>
<keyword evidence="2" id="KW-0132">Cell division</keyword>
<dbReference type="EMBL" id="KN847476">
    <property type="protein sequence ID" value="KIX07275.1"/>
    <property type="molecule type" value="Genomic_DNA"/>
</dbReference>
<evidence type="ECO:0000259" key="8">
    <source>
        <dbReference type="Pfam" id="PF12896"/>
    </source>
</evidence>
<dbReference type="HOGENOM" id="CLU_011501_0_0_1"/>
<keyword evidence="5" id="KW-0131">Cell cycle</keyword>
<dbReference type="InterPro" id="IPR024789">
    <property type="entry name" value="APC4"/>
</dbReference>
<dbReference type="InterPro" id="IPR024977">
    <property type="entry name" value="Apc4-like_WD40_dom"/>
</dbReference>
<dbReference type="PANTHER" id="PTHR13260">
    <property type="entry name" value="ANAPHASE PROMOTING COMPLEX SUBUNIT 4 APC4"/>
    <property type="match status" value="1"/>
</dbReference>
<feature type="compositionally biased region" description="Low complexity" evidence="6">
    <location>
        <begin position="114"/>
        <end position="125"/>
    </location>
</feature>
<dbReference type="STRING" id="1442369.A0A0D2JDL3"/>